<feature type="domain" description="4Fe-4S ferredoxin-type" evidence="5">
    <location>
        <begin position="31"/>
        <end position="61"/>
    </location>
</feature>
<dbReference type="Proteomes" id="UP000095553">
    <property type="component" value="Unassembled WGS sequence"/>
</dbReference>
<feature type="domain" description="4Fe-4S ferredoxin-type" evidence="5">
    <location>
        <begin position="1"/>
        <end position="30"/>
    </location>
</feature>
<evidence type="ECO:0000256" key="3">
    <source>
        <dbReference type="ARBA" id="ARBA00023004"/>
    </source>
</evidence>
<dbReference type="PROSITE" id="PS00198">
    <property type="entry name" value="4FE4S_FER_1"/>
    <property type="match status" value="1"/>
</dbReference>
<name>A0A173TZF4_ANAHA</name>
<dbReference type="PANTHER" id="PTHR43687:SF3">
    <property type="entry name" value="4FE-4S FERREDOXIN-TYPE DOMAIN-CONTAINING PROTEIN"/>
    <property type="match status" value="1"/>
</dbReference>
<dbReference type="EMBL" id="CYXY01000015">
    <property type="protein sequence ID" value="CUN07477.1"/>
    <property type="molecule type" value="Genomic_DNA"/>
</dbReference>
<dbReference type="AlphaFoldDB" id="A0A173TZF4"/>
<dbReference type="SUPFAM" id="SSF54862">
    <property type="entry name" value="4Fe-4S ferredoxins"/>
    <property type="match status" value="1"/>
</dbReference>
<keyword evidence="2" id="KW-0479">Metal-binding</keyword>
<organism evidence="6 7">
    <name type="scientific">Anaerostipes hadrus</name>
    <dbReference type="NCBI Taxonomy" id="649756"/>
    <lineage>
        <taxon>Bacteria</taxon>
        <taxon>Bacillati</taxon>
        <taxon>Bacillota</taxon>
        <taxon>Clostridia</taxon>
        <taxon>Lachnospirales</taxon>
        <taxon>Lachnospiraceae</taxon>
        <taxon>Anaerostipes</taxon>
    </lineage>
</organism>
<protein>
    <submittedName>
        <fullName evidence="6">Ferredoxin II</fullName>
    </submittedName>
</protein>
<proteinExistence type="predicted"/>
<dbReference type="InterPro" id="IPR017900">
    <property type="entry name" value="4Fe4S_Fe_S_CS"/>
</dbReference>
<dbReference type="GO" id="GO:0046872">
    <property type="term" value="F:metal ion binding"/>
    <property type="evidence" value="ECO:0007669"/>
    <property type="project" value="UniProtKB-KW"/>
</dbReference>
<dbReference type="InterPro" id="IPR017896">
    <property type="entry name" value="4Fe4S_Fe-S-bd"/>
</dbReference>
<gene>
    <name evidence="6" type="ORF">ERS852571_02356</name>
</gene>
<evidence type="ECO:0000313" key="6">
    <source>
        <dbReference type="EMBL" id="CUN07477.1"/>
    </source>
</evidence>
<dbReference type="GO" id="GO:0051539">
    <property type="term" value="F:4 iron, 4 sulfur cluster binding"/>
    <property type="evidence" value="ECO:0007669"/>
    <property type="project" value="UniProtKB-KW"/>
</dbReference>
<evidence type="ECO:0000256" key="1">
    <source>
        <dbReference type="ARBA" id="ARBA00022485"/>
    </source>
</evidence>
<keyword evidence="3" id="KW-0408">Iron</keyword>
<dbReference type="RefSeq" id="WP_055073180.1">
    <property type="nucleotide sequence ID" value="NZ_CYXY01000015.1"/>
</dbReference>
<evidence type="ECO:0000256" key="2">
    <source>
        <dbReference type="ARBA" id="ARBA00022723"/>
    </source>
</evidence>
<dbReference type="InterPro" id="IPR050572">
    <property type="entry name" value="Fe-S_Ferredoxin"/>
</dbReference>
<dbReference type="Pfam" id="PF12838">
    <property type="entry name" value="Fer4_7"/>
    <property type="match status" value="1"/>
</dbReference>
<dbReference type="PANTHER" id="PTHR43687">
    <property type="entry name" value="ADENYLYLSULFATE REDUCTASE, BETA SUBUNIT"/>
    <property type="match status" value="1"/>
</dbReference>
<accession>A0A173TZF4</accession>
<sequence>MSIRINKNKCVGCKRCLDVCPGSLIKTDATGKAYIKYPKDCWGCTSCLKECKTGAITFFLGADIGGMGSEMTVNESKDTILWKIKKYTGEEQTIEINKKDSNKY</sequence>
<keyword evidence="1" id="KW-0004">4Fe-4S</keyword>
<evidence type="ECO:0000313" key="7">
    <source>
        <dbReference type="Proteomes" id="UP000095553"/>
    </source>
</evidence>
<evidence type="ECO:0000256" key="4">
    <source>
        <dbReference type="ARBA" id="ARBA00023014"/>
    </source>
</evidence>
<reference evidence="6 7" key="1">
    <citation type="submission" date="2015-09" db="EMBL/GenBank/DDBJ databases">
        <authorList>
            <consortium name="Pathogen Informatics"/>
        </authorList>
    </citation>
    <scope>NUCLEOTIDE SEQUENCE [LARGE SCALE GENOMIC DNA]</scope>
    <source>
        <strain evidence="6 7">2789STDY5834959</strain>
    </source>
</reference>
<evidence type="ECO:0000259" key="5">
    <source>
        <dbReference type="PROSITE" id="PS51379"/>
    </source>
</evidence>
<dbReference type="Gene3D" id="3.30.70.20">
    <property type="match status" value="1"/>
</dbReference>
<dbReference type="PROSITE" id="PS51379">
    <property type="entry name" value="4FE4S_FER_2"/>
    <property type="match status" value="2"/>
</dbReference>
<keyword evidence="4" id="KW-0411">Iron-sulfur</keyword>